<evidence type="ECO:0000256" key="2">
    <source>
        <dbReference type="SAM" id="Phobius"/>
    </source>
</evidence>
<keyword evidence="2" id="KW-0472">Membrane</keyword>
<dbReference type="InterPro" id="IPR013783">
    <property type="entry name" value="Ig-like_fold"/>
</dbReference>
<feature type="coiled-coil region" evidence="1">
    <location>
        <begin position="762"/>
        <end position="798"/>
    </location>
</feature>
<dbReference type="EMBL" id="JAODOP010000004">
    <property type="protein sequence ID" value="MEF3833826.1"/>
    <property type="molecule type" value="Genomic_DNA"/>
</dbReference>
<dbReference type="RefSeq" id="WP_303306165.1">
    <property type="nucleotide sequence ID" value="NZ_JAODOP010000004.1"/>
</dbReference>
<dbReference type="Proteomes" id="UP001337305">
    <property type="component" value="Unassembled WGS sequence"/>
</dbReference>
<evidence type="ECO:0000259" key="4">
    <source>
        <dbReference type="SMART" id="SM00421"/>
    </source>
</evidence>
<proteinExistence type="predicted"/>
<dbReference type="Gene3D" id="2.60.40.10">
    <property type="entry name" value="Immunoglobulins"/>
    <property type="match status" value="1"/>
</dbReference>
<dbReference type="InterPro" id="IPR016032">
    <property type="entry name" value="Sig_transdc_resp-reg_C-effctor"/>
</dbReference>
<dbReference type="SUPFAM" id="SSF46894">
    <property type="entry name" value="C-terminal effector domain of the bipartite response regulators"/>
    <property type="match status" value="1"/>
</dbReference>
<gene>
    <name evidence="5" type="ORF">N1F79_11845</name>
</gene>
<dbReference type="SMART" id="SM00421">
    <property type="entry name" value="HTH_LUXR"/>
    <property type="match status" value="1"/>
</dbReference>
<organism evidence="5 6">
    <name type="scientific">Flavivirga spongiicola</name>
    <dbReference type="NCBI Taxonomy" id="421621"/>
    <lineage>
        <taxon>Bacteria</taxon>
        <taxon>Pseudomonadati</taxon>
        <taxon>Bacteroidota</taxon>
        <taxon>Flavobacteriia</taxon>
        <taxon>Flavobacteriales</taxon>
        <taxon>Flavobacteriaceae</taxon>
        <taxon>Flavivirga</taxon>
    </lineage>
</organism>
<keyword evidence="3" id="KW-0732">Signal</keyword>
<dbReference type="InterPro" id="IPR000792">
    <property type="entry name" value="Tscrpt_reg_LuxR_C"/>
</dbReference>
<dbReference type="InterPro" id="IPR036388">
    <property type="entry name" value="WH-like_DNA-bd_sf"/>
</dbReference>
<keyword evidence="1" id="KW-0175">Coiled coil</keyword>
<reference evidence="5 6" key="1">
    <citation type="submission" date="2022-09" db="EMBL/GenBank/DDBJ databases">
        <title>Genome sequencing of Flavivirga sp. MEBiC05379.</title>
        <authorList>
            <person name="Oh H.-M."/>
            <person name="Kwon K.K."/>
            <person name="Park M.J."/>
            <person name="Yang S.-H."/>
        </authorList>
    </citation>
    <scope>NUCLEOTIDE SEQUENCE [LARGE SCALE GENOMIC DNA]</scope>
    <source>
        <strain evidence="5 6">MEBiC05379</strain>
    </source>
</reference>
<dbReference type="InterPro" id="IPR015943">
    <property type="entry name" value="WD40/YVTN_repeat-like_dom_sf"/>
</dbReference>
<evidence type="ECO:0000313" key="5">
    <source>
        <dbReference type="EMBL" id="MEF3833826.1"/>
    </source>
</evidence>
<dbReference type="Gene3D" id="1.10.10.10">
    <property type="entry name" value="Winged helix-like DNA-binding domain superfamily/Winged helix DNA-binding domain"/>
    <property type="match status" value="1"/>
</dbReference>
<keyword evidence="2" id="KW-1133">Transmembrane helix</keyword>
<feature type="signal peptide" evidence="3">
    <location>
        <begin position="1"/>
        <end position="21"/>
    </location>
</feature>
<protein>
    <submittedName>
        <fullName evidence="5">LuxR C-terminal-related transcriptional regulator</fullName>
    </submittedName>
</protein>
<keyword evidence="6" id="KW-1185">Reference proteome</keyword>
<evidence type="ECO:0000313" key="6">
    <source>
        <dbReference type="Proteomes" id="UP001337305"/>
    </source>
</evidence>
<sequence length="935" mass="108766">MRQLSFLFFNIFFWACGFLHAQEHPPIEIFSPKDYGAETQNWSISQSKENYIYVANNKGLLEFNGANWKLYTSPNETIIRSVKVIDTLIYTGSNREFGYWQRNEFGLLYYTSLSKKLKVDFLEDEEFWNIISVDDYILFQSLKRIYIYNKTDASYSIIDSETIIYKIFKVDETIYYQKTKDGIYKIENGKSKLISNHIILKENRLVNIFNKNGHLLIATENNGFYILNDENLSKWNIPANKKLLELSVFRSIQLKDKSFILGTRSNGILHLTSDGIIDYSIDTFHGLSNNTVHGVFEDAENNIWLALENGINCVNIKSPFSIYTDKEGKIGTIYTSSVFNNNLYIGTNHGLFYKPLGGKQGFKLVEGIQEAVWCLTMIDNTLFCGHDTGTSIINNDVGEKIKGIQQGTWNIKPIDDKTDLLLQGNYDGLYIIQKTNGTWVFRNKLEGFDLSSKFFEIYNDQVFVSHEYKGVFKIDVDNDFTKVLDIKKDPDLGKELNSSIAKYNNELLYTYKKGILKYNTEVNKFLKDTVLSTLFTEEDYTSGRIEFNKETNTLWCFSKRDLNYVAPGKLSNTLKVNKIPFSKSLPRGLTGYENISYLDNQRYLIGTSTGFVVLDLDKIPNKSYDISINSITKHSIATSPEIVNKNSNGSFINKDNNIEFIFGVSEFDKYLDTEYQYQLEGMYSNWSNWSSKPSTLFENLPYGDYVFNVRARVGNTMTKNIATYSFNIERPWHLSNAMITSYVFLVLLFSFIMHNVYKRYYKKQREALLQKTRRELELKELENKQQFMRFNNEKLRQDIDNKNRELGISTMSLIKKNEFLNSLKKELQNVDDLNKIKHVIKIIDRNINNTDDWHVFEEAFNNADKDFLKKIKQEHPSLTSNDLRLCAYLRLNLSSKEIAPLLNISARSVEVKRYRLRKKMDLPHESSLTDYILEI</sequence>
<feature type="chain" id="PRO_5046002055" evidence="3">
    <location>
        <begin position="22"/>
        <end position="935"/>
    </location>
</feature>
<keyword evidence="2" id="KW-0812">Transmembrane</keyword>
<evidence type="ECO:0000256" key="3">
    <source>
        <dbReference type="SAM" id="SignalP"/>
    </source>
</evidence>
<name>A0ABU7XSZ8_9FLAO</name>
<dbReference type="Pfam" id="PF07495">
    <property type="entry name" value="Y_Y_Y"/>
    <property type="match status" value="1"/>
</dbReference>
<feature type="transmembrane region" description="Helical" evidence="2">
    <location>
        <begin position="737"/>
        <end position="757"/>
    </location>
</feature>
<dbReference type="InterPro" id="IPR011123">
    <property type="entry name" value="Y_Y_Y"/>
</dbReference>
<accession>A0ABU7XSZ8</accession>
<comment type="caution">
    <text evidence="5">The sequence shown here is derived from an EMBL/GenBank/DDBJ whole genome shotgun (WGS) entry which is preliminary data.</text>
</comment>
<feature type="domain" description="HTH luxR-type" evidence="4">
    <location>
        <begin position="875"/>
        <end position="932"/>
    </location>
</feature>
<evidence type="ECO:0000256" key="1">
    <source>
        <dbReference type="SAM" id="Coils"/>
    </source>
</evidence>
<dbReference type="Gene3D" id="2.130.10.10">
    <property type="entry name" value="YVTN repeat-like/Quinoprotein amine dehydrogenase"/>
    <property type="match status" value="2"/>
</dbReference>